<dbReference type="Pfam" id="PF07264">
    <property type="entry name" value="EI24"/>
    <property type="match status" value="1"/>
</dbReference>
<protein>
    <recommendedName>
        <fullName evidence="8">Outer spore wall protein RRT8</fullName>
    </recommendedName>
</protein>
<dbReference type="EMBL" id="JAACJM010000004">
    <property type="protein sequence ID" value="KAF5372984.1"/>
    <property type="molecule type" value="Genomic_DNA"/>
</dbReference>
<evidence type="ECO:0000256" key="4">
    <source>
        <dbReference type="ARBA" id="ARBA00023136"/>
    </source>
</evidence>
<accession>A0A8H5LXH9</accession>
<feature type="transmembrane region" description="Helical" evidence="5">
    <location>
        <begin position="49"/>
        <end position="70"/>
    </location>
</feature>
<comment type="caution">
    <text evidence="6">The sequence shown here is derived from an EMBL/GenBank/DDBJ whole genome shotgun (WGS) entry which is preliminary data.</text>
</comment>
<sequence>MDSLQSLVAEKLYFARDALFSGTWLYPFRGILYFVSSPNPSLYRAMKPIVLKCLGVSAGITIFMFTTLYLPHVAFCAIFGPFAFLAAATMVVGESYALVLLVTRMFFLENVQDKIFDAILVQHGHENLVASSRQLRKDNYSGFKTVGKSLKKPLNRFGRDGMIRYILSLPLNSLPVVGTVLFLFYNGVKNGPRYHLRYFQLKEMDKRARESFVAKRKAEYAAFGVSALVLELIPIVGFISLFTSIAGAALWASDLEAPATQKAQAQQSTPEVQIETETE</sequence>
<evidence type="ECO:0000256" key="3">
    <source>
        <dbReference type="ARBA" id="ARBA00022989"/>
    </source>
</evidence>
<keyword evidence="4 5" id="KW-0472">Membrane</keyword>
<dbReference type="PANTHER" id="PTHR34292:SF2">
    <property type="entry name" value="OUTER SPORE WALL PROTEIN LDS1"/>
    <property type="match status" value="1"/>
</dbReference>
<evidence type="ECO:0000313" key="7">
    <source>
        <dbReference type="Proteomes" id="UP000559256"/>
    </source>
</evidence>
<evidence type="ECO:0000256" key="2">
    <source>
        <dbReference type="ARBA" id="ARBA00022692"/>
    </source>
</evidence>
<dbReference type="AlphaFoldDB" id="A0A8H5LXH9"/>
<evidence type="ECO:0008006" key="8">
    <source>
        <dbReference type="Google" id="ProtNLM"/>
    </source>
</evidence>
<gene>
    <name evidence="6" type="ORF">D9758_001780</name>
</gene>
<keyword evidence="3 5" id="KW-1133">Transmembrane helix</keyword>
<dbReference type="PANTHER" id="PTHR34292">
    <property type="entry name" value="OUTER SPORE WALL PROTEIN LDS1"/>
    <property type="match status" value="1"/>
</dbReference>
<keyword evidence="7" id="KW-1185">Reference proteome</keyword>
<reference evidence="6 7" key="1">
    <citation type="journal article" date="2020" name="ISME J.">
        <title>Uncovering the hidden diversity of litter-decomposition mechanisms in mushroom-forming fungi.</title>
        <authorList>
            <person name="Floudas D."/>
            <person name="Bentzer J."/>
            <person name="Ahren D."/>
            <person name="Johansson T."/>
            <person name="Persson P."/>
            <person name="Tunlid A."/>
        </authorList>
    </citation>
    <scope>NUCLEOTIDE SEQUENCE [LARGE SCALE GENOMIC DNA]</scope>
    <source>
        <strain evidence="6 7">CBS 291.85</strain>
    </source>
</reference>
<comment type="subcellular location">
    <subcellularLocation>
        <location evidence="1">Membrane</location>
        <topology evidence="1">Multi-pass membrane protein</topology>
    </subcellularLocation>
</comment>
<dbReference type="Proteomes" id="UP000559256">
    <property type="component" value="Unassembled WGS sequence"/>
</dbReference>
<dbReference type="InterPro" id="IPR052786">
    <property type="entry name" value="Spore_wall_assembly"/>
</dbReference>
<feature type="transmembrane region" description="Helical" evidence="5">
    <location>
        <begin position="165"/>
        <end position="185"/>
    </location>
</feature>
<evidence type="ECO:0000313" key="6">
    <source>
        <dbReference type="EMBL" id="KAF5372984.1"/>
    </source>
</evidence>
<organism evidence="6 7">
    <name type="scientific">Tetrapyrgos nigripes</name>
    <dbReference type="NCBI Taxonomy" id="182062"/>
    <lineage>
        <taxon>Eukaryota</taxon>
        <taxon>Fungi</taxon>
        <taxon>Dikarya</taxon>
        <taxon>Basidiomycota</taxon>
        <taxon>Agaricomycotina</taxon>
        <taxon>Agaricomycetes</taxon>
        <taxon>Agaricomycetidae</taxon>
        <taxon>Agaricales</taxon>
        <taxon>Marasmiineae</taxon>
        <taxon>Marasmiaceae</taxon>
        <taxon>Tetrapyrgos</taxon>
    </lineage>
</organism>
<feature type="transmembrane region" description="Helical" evidence="5">
    <location>
        <begin position="82"/>
        <end position="102"/>
    </location>
</feature>
<dbReference type="OrthoDB" id="2107885at2759"/>
<evidence type="ECO:0000256" key="5">
    <source>
        <dbReference type="SAM" id="Phobius"/>
    </source>
</evidence>
<keyword evidence="2 5" id="KW-0812">Transmembrane</keyword>
<evidence type="ECO:0000256" key="1">
    <source>
        <dbReference type="ARBA" id="ARBA00004141"/>
    </source>
</evidence>
<name>A0A8H5LXH9_9AGAR</name>
<dbReference type="InterPro" id="IPR059112">
    <property type="entry name" value="CysZ/EI24"/>
</dbReference>
<proteinExistence type="predicted"/>